<evidence type="ECO:0000313" key="2">
    <source>
        <dbReference type="Proteomes" id="UP000198339"/>
    </source>
</evidence>
<dbReference type="Proteomes" id="UP000198339">
    <property type="component" value="Unassembled WGS sequence"/>
</dbReference>
<sequence>MLFRKLRLIHFEAGIPLALAILARLADTDPAAQIRDRSALHPNNLHYSQLSDVFFQMVLPHHSVTLLTNSKIEIGPIRRVQIS</sequence>
<reference evidence="1 2" key="1">
    <citation type="submission" date="2017-06" db="EMBL/GenBank/DDBJ databases">
        <authorList>
            <person name="Kim H.J."/>
            <person name="Triplett B.A."/>
        </authorList>
    </citation>
    <scope>NUCLEOTIDE SEQUENCE [LARGE SCALE GENOMIC DNA]</scope>
    <source>
        <strain evidence="1 2">DS15</strain>
    </source>
</reference>
<accession>A0A239KX88</accession>
<protein>
    <submittedName>
        <fullName evidence="1">Uncharacterized protein</fullName>
    </submittedName>
</protein>
<gene>
    <name evidence="1" type="ORF">SAMN06295955_1179</name>
</gene>
<keyword evidence="2" id="KW-1185">Reference proteome</keyword>
<dbReference type="AlphaFoldDB" id="A0A239KX88"/>
<evidence type="ECO:0000313" key="1">
    <source>
        <dbReference type="EMBL" id="SNT22109.1"/>
    </source>
</evidence>
<name>A0A239KX88_9SPHN</name>
<proteinExistence type="predicted"/>
<dbReference type="OrthoDB" id="9844600at2"/>
<dbReference type="RefSeq" id="WP_067182347.1">
    <property type="nucleotide sequence ID" value="NZ_FZPA01000017.1"/>
</dbReference>
<organism evidence="1 2">
    <name type="scientific">Sphingopyxis indica</name>
    <dbReference type="NCBI Taxonomy" id="436663"/>
    <lineage>
        <taxon>Bacteria</taxon>
        <taxon>Pseudomonadati</taxon>
        <taxon>Pseudomonadota</taxon>
        <taxon>Alphaproteobacteria</taxon>
        <taxon>Sphingomonadales</taxon>
        <taxon>Sphingomonadaceae</taxon>
        <taxon>Sphingopyxis</taxon>
    </lineage>
</organism>
<dbReference type="EMBL" id="FZPA01000017">
    <property type="protein sequence ID" value="SNT22109.1"/>
    <property type="molecule type" value="Genomic_DNA"/>
</dbReference>